<evidence type="ECO:0000256" key="1">
    <source>
        <dbReference type="ARBA" id="ARBA00008857"/>
    </source>
</evidence>
<keyword evidence="2" id="KW-0229">DNA integration</keyword>
<dbReference type="InterPro" id="IPR011010">
    <property type="entry name" value="DNA_brk_join_enz"/>
</dbReference>
<dbReference type="GO" id="GO:0003677">
    <property type="term" value="F:DNA binding"/>
    <property type="evidence" value="ECO:0007669"/>
    <property type="project" value="UniProtKB-UniRule"/>
</dbReference>
<dbReference type="PROSITE" id="PS51900">
    <property type="entry name" value="CB"/>
    <property type="match status" value="1"/>
</dbReference>
<proteinExistence type="inferred from homology"/>
<feature type="domain" description="Core-binding (CB)" evidence="6">
    <location>
        <begin position="39"/>
        <end position="125"/>
    </location>
</feature>
<comment type="similarity">
    <text evidence="1">Belongs to the 'phage' integrase family.</text>
</comment>
<dbReference type="Proteomes" id="UP000787322">
    <property type="component" value="Unassembled WGS sequence"/>
</dbReference>
<dbReference type="InterPro" id="IPR044068">
    <property type="entry name" value="CB"/>
</dbReference>
<dbReference type="InterPro" id="IPR004107">
    <property type="entry name" value="Integrase_SAM-like_N"/>
</dbReference>
<organism evidence="7 8">
    <name type="scientific">Lancefieldella parvula</name>
    <dbReference type="NCBI Taxonomy" id="1382"/>
    <lineage>
        <taxon>Bacteria</taxon>
        <taxon>Bacillati</taxon>
        <taxon>Actinomycetota</taxon>
        <taxon>Coriobacteriia</taxon>
        <taxon>Coriobacteriales</taxon>
        <taxon>Atopobiaceae</taxon>
        <taxon>Lancefieldella</taxon>
    </lineage>
</organism>
<comment type="caution">
    <text evidence="7">The sequence shown here is derived from an EMBL/GenBank/DDBJ whole genome shotgun (WGS) entry which is preliminary data.</text>
</comment>
<name>A0A9D6AFD7_9ACTN</name>
<evidence type="ECO:0000259" key="6">
    <source>
        <dbReference type="PROSITE" id="PS51900"/>
    </source>
</evidence>
<keyword evidence="4" id="KW-0233">DNA recombination</keyword>
<protein>
    <recommendedName>
        <fullName evidence="6">Core-binding (CB) domain-containing protein</fullName>
    </recommendedName>
</protein>
<gene>
    <name evidence="7" type="ORF">HXK24_03610</name>
</gene>
<dbReference type="AlphaFoldDB" id="A0A9D6AFD7"/>
<dbReference type="GO" id="GO:0015074">
    <property type="term" value="P:DNA integration"/>
    <property type="evidence" value="ECO:0007669"/>
    <property type="project" value="UniProtKB-KW"/>
</dbReference>
<dbReference type="PANTHER" id="PTHR30629">
    <property type="entry name" value="PROPHAGE INTEGRASE"/>
    <property type="match status" value="1"/>
</dbReference>
<dbReference type="Gene3D" id="1.10.150.130">
    <property type="match status" value="1"/>
</dbReference>
<reference evidence="7" key="1">
    <citation type="submission" date="2020-04" db="EMBL/GenBank/DDBJ databases">
        <title>Deep metagenomics examines the oral microbiome during advanced dental caries in children, revealing novel taxa and co-occurrences with host molecules.</title>
        <authorList>
            <person name="Baker J.L."/>
            <person name="Morton J.T."/>
            <person name="Dinis M."/>
            <person name="Alvarez R."/>
            <person name="Tran N.C."/>
            <person name="Knight R."/>
            <person name="Edlund A."/>
        </authorList>
    </citation>
    <scope>NUCLEOTIDE SEQUENCE</scope>
    <source>
        <strain evidence="7">JCVI_3_bin.11</strain>
    </source>
</reference>
<accession>A0A9D6AFD7</accession>
<dbReference type="InterPro" id="IPR010998">
    <property type="entry name" value="Integrase_recombinase_N"/>
</dbReference>
<evidence type="ECO:0000256" key="4">
    <source>
        <dbReference type="ARBA" id="ARBA00023172"/>
    </source>
</evidence>
<sequence length="345" mass="39467">MADTGDGRGFTRHSETVYGTRKQADEVLAQRRIEHSQDKPVPTLRQAFEAWCLPELQEQLKKGELSQNTYKNYVSRWTRHIDPVWGSLPITAIKPLGIQEWLLTMTQGIAETSLMLLRKILDKCVMLELLPANPASVAYRMPKQSNKLDTTVYSLSELCEVLEALRGSVAYIPAILCGIGSCRVGESLGVRKENIMSYEYGGMTLAIIDIDTQVDNNGEVLNKLKTSQSKRPIVIPEPWSKDILSVDTDWLTDKGYGKPVSQQVVRYVWNRLLKEKNLKYIPFRNLRNSWRTIMRWELGIDSDYVEKMMGHAGKGVGEIHYDRPQWRQFADVVGEAWVRYMAKNN</sequence>
<dbReference type="EMBL" id="JABZGU010000066">
    <property type="protein sequence ID" value="MBF4802893.1"/>
    <property type="molecule type" value="Genomic_DNA"/>
</dbReference>
<keyword evidence="3 5" id="KW-0238">DNA-binding</keyword>
<dbReference type="GO" id="GO:0006310">
    <property type="term" value="P:DNA recombination"/>
    <property type="evidence" value="ECO:0007669"/>
    <property type="project" value="UniProtKB-KW"/>
</dbReference>
<evidence type="ECO:0000313" key="7">
    <source>
        <dbReference type="EMBL" id="MBF4802893.1"/>
    </source>
</evidence>
<dbReference type="Gene3D" id="1.10.443.10">
    <property type="entry name" value="Intergrase catalytic core"/>
    <property type="match status" value="1"/>
</dbReference>
<dbReference type="Pfam" id="PF14659">
    <property type="entry name" value="Phage_int_SAM_3"/>
    <property type="match status" value="1"/>
</dbReference>
<evidence type="ECO:0000313" key="8">
    <source>
        <dbReference type="Proteomes" id="UP000787322"/>
    </source>
</evidence>
<evidence type="ECO:0000256" key="5">
    <source>
        <dbReference type="PROSITE-ProRule" id="PRU01248"/>
    </source>
</evidence>
<dbReference type="InterPro" id="IPR050808">
    <property type="entry name" value="Phage_Integrase"/>
</dbReference>
<dbReference type="PANTHER" id="PTHR30629:SF2">
    <property type="entry name" value="PROPHAGE INTEGRASE INTS-RELATED"/>
    <property type="match status" value="1"/>
</dbReference>
<dbReference type="SUPFAM" id="SSF56349">
    <property type="entry name" value="DNA breaking-rejoining enzymes"/>
    <property type="match status" value="1"/>
</dbReference>
<evidence type="ECO:0000256" key="2">
    <source>
        <dbReference type="ARBA" id="ARBA00022908"/>
    </source>
</evidence>
<evidence type="ECO:0000256" key="3">
    <source>
        <dbReference type="ARBA" id="ARBA00023125"/>
    </source>
</evidence>
<dbReference type="InterPro" id="IPR013762">
    <property type="entry name" value="Integrase-like_cat_sf"/>
</dbReference>